<reference evidence="1 2" key="1">
    <citation type="journal article" date="2021" name="Nat. Plants">
        <title>The Taxus genome provides insights into paclitaxel biosynthesis.</title>
        <authorList>
            <person name="Xiong X."/>
            <person name="Gou J."/>
            <person name="Liao Q."/>
            <person name="Li Y."/>
            <person name="Zhou Q."/>
            <person name="Bi G."/>
            <person name="Li C."/>
            <person name="Du R."/>
            <person name="Wang X."/>
            <person name="Sun T."/>
            <person name="Guo L."/>
            <person name="Liang H."/>
            <person name="Lu P."/>
            <person name="Wu Y."/>
            <person name="Zhang Z."/>
            <person name="Ro D.K."/>
            <person name="Shang Y."/>
            <person name="Huang S."/>
            <person name="Yan J."/>
        </authorList>
    </citation>
    <scope>NUCLEOTIDE SEQUENCE [LARGE SCALE GENOMIC DNA]</scope>
    <source>
        <strain evidence="1">Ta-2019</strain>
    </source>
</reference>
<name>A0AA38BVW7_TAXCH</name>
<dbReference type="PANTHER" id="PTHR31656">
    <property type="entry name" value="ROOT CAP DOMAIN-CONTAINING PROTEIN"/>
    <property type="match status" value="1"/>
</dbReference>
<dbReference type="OMA" id="PTCKSQC"/>
<sequence length="304" mass="33739">AIAREKVLCLPNKKVPSCSNKLFKCPSECPQRKPADPKAKACFVDCGPKCEAVCKNRVLTCNGFGSICYDPRFVGGDGVMFYFHGSKGQTYSILYDLPTLGINAHLIGTRPRGRPRDYTWIDSFAIIIPSHTLIITTKKASVWDDDIDHLSFSLDTNTVSLEETHVAEWSSPDGSIRIERTHNTNSAVIYVAGKAKINVIARPITEQDNRVHNYQLPVDDCFVHLDMQFEFFNLSDNVGGVLGQTYRPGYVSPVKRGVPMPVMGGEDKYRTSSLLSTNCAACHGFGLLEEESTVHTTMEPEAQW</sequence>
<accession>A0AA38BVW7</accession>
<dbReference type="AlphaFoldDB" id="A0AA38BVW7"/>
<keyword evidence="2" id="KW-1185">Reference proteome</keyword>
<proteinExistence type="predicted"/>
<organism evidence="1 2">
    <name type="scientific">Taxus chinensis</name>
    <name type="common">Chinese yew</name>
    <name type="synonym">Taxus wallichiana var. chinensis</name>
    <dbReference type="NCBI Taxonomy" id="29808"/>
    <lineage>
        <taxon>Eukaryota</taxon>
        <taxon>Viridiplantae</taxon>
        <taxon>Streptophyta</taxon>
        <taxon>Embryophyta</taxon>
        <taxon>Tracheophyta</taxon>
        <taxon>Spermatophyta</taxon>
        <taxon>Pinopsida</taxon>
        <taxon>Pinidae</taxon>
        <taxon>Conifers II</taxon>
        <taxon>Cupressales</taxon>
        <taxon>Taxaceae</taxon>
        <taxon>Taxus</taxon>
    </lineage>
</organism>
<evidence type="ECO:0008006" key="3">
    <source>
        <dbReference type="Google" id="ProtNLM"/>
    </source>
</evidence>
<dbReference type="InterPro" id="IPR009646">
    <property type="entry name" value="Root_cap"/>
</dbReference>
<evidence type="ECO:0000313" key="1">
    <source>
        <dbReference type="EMBL" id="KAH9288496.1"/>
    </source>
</evidence>
<dbReference type="EMBL" id="JAHRHJ020003813">
    <property type="protein sequence ID" value="KAH9288496.1"/>
    <property type="molecule type" value="Genomic_DNA"/>
</dbReference>
<dbReference type="Proteomes" id="UP000824469">
    <property type="component" value="Unassembled WGS sequence"/>
</dbReference>
<gene>
    <name evidence="1" type="ORF">KI387_032613</name>
</gene>
<feature type="non-terminal residue" evidence="1">
    <location>
        <position position="1"/>
    </location>
</feature>
<protein>
    <recommendedName>
        <fullName evidence="3">Root cap</fullName>
    </recommendedName>
</protein>
<dbReference type="Pfam" id="PF06830">
    <property type="entry name" value="Root_cap"/>
    <property type="match status" value="1"/>
</dbReference>
<comment type="caution">
    <text evidence="1">The sequence shown here is derived from an EMBL/GenBank/DDBJ whole genome shotgun (WGS) entry which is preliminary data.</text>
</comment>
<evidence type="ECO:0000313" key="2">
    <source>
        <dbReference type="Proteomes" id="UP000824469"/>
    </source>
</evidence>